<organism evidence="9">
    <name type="scientific">Arcella intermedia</name>
    <dbReference type="NCBI Taxonomy" id="1963864"/>
    <lineage>
        <taxon>Eukaryota</taxon>
        <taxon>Amoebozoa</taxon>
        <taxon>Tubulinea</taxon>
        <taxon>Elardia</taxon>
        <taxon>Arcellinida</taxon>
        <taxon>Sphaerothecina</taxon>
        <taxon>Arcellidae</taxon>
        <taxon>Arcella</taxon>
    </lineage>
</organism>
<evidence type="ECO:0000256" key="2">
    <source>
        <dbReference type="ARBA" id="ARBA00004496"/>
    </source>
</evidence>
<dbReference type="PROSITE" id="PS50005">
    <property type="entry name" value="TPR"/>
    <property type="match status" value="2"/>
</dbReference>
<accession>A0A6B2LA53</accession>
<dbReference type="EMBL" id="GIBP01004964">
    <property type="protein sequence ID" value="NDV33933.1"/>
    <property type="molecule type" value="Transcribed_RNA"/>
</dbReference>
<dbReference type="Pfam" id="PF13181">
    <property type="entry name" value="TPR_8"/>
    <property type="match status" value="1"/>
</dbReference>
<name>A0A6B2LA53_9EUKA</name>
<dbReference type="GO" id="GO:0005829">
    <property type="term" value="C:cytosol"/>
    <property type="evidence" value="ECO:0007669"/>
    <property type="project" value="TreeGrafter"/>
</dbReference>
<proteinExistence type="inferred from homology"/>
<keyword evidence="4" id="KW-0963">Cytoplasm</keyword>
<feature type="repeat" description="TPR" evidence="8">
    <location>
        <begin position="25"/>
        <end position="58"/>
    </location>
</feature>
<dbReference type="GO" id="GO:0016560">
    <property type="term" value="P:protein import into peroxisome matrix, docking"/>
    <property type="evidence" value="ECO:0007669"/>
    <property type="project" value="TreeGrafter"/>
</dbReference>
<dbReference type="Gene3D" id="1.25.40.10">
    <property type="entry name" value="Tetratricopeptide repeat domain"/>
    <property type="match status" value="1"/>
</dbReference>
<evidence type="ECO:0000256" key="4">
    <source>
        <dbReference type="ARBA" id="ARBA00022490"/>
    </source>
</evidence>
<evidence type="ECO:0000256" key="6">
    <source>
        <dbReference type="ARBA" id="ARBA00022803"/>
    </source>
</evidence>
<feature type="repeat" description="TPR" evidence="8">
    <location>
        <begin position="125"/>
        <end position="158"/>
    </location>
</feature>
<evidence type="ECO:0000256" key="5">
    <source>
        <dbReference type="ARBA" id="ARBA00022737"/>
    </source>
</evidence>
<reference evidence="9" key="1">
    <citation type="journal article" date="2020" name="J. Eukaryot. Microbiol.">
        <title>De novo Sequencing, Assembly and Annotation of the Transcriptome for the Free-Living Testate Amoeba Arcella intermedia.</title>
        <authorList>
            <person name="Ribeiro G.M."/>
            <person name="Porfirio-Sousa A.L."/>
            <person name="Maurer-Alcala X.X."/>
            <person name="Katz L.A."/>
            <person name="Lahr D.J.G."/>
        </authorList>
    </citation>
    <scope>NUCLEOTIDE SEQUENCE</scope>
</reference>
<dbReference type="AlphaFoldDB" id="A0A6B2LA53"/>
<protein>
    <submittedName>
        <fullName evidence="9">Uncharacterized protein</fullName>
    </submittedName>
</protein>
<evidence type="ECO:0000256" key="7">
    <source>
        <dbReference type="ARBA" id="ARBA00023140"/>
    </source>
</evidence>
<dbReference type="PANTHER" id="PTHR10130">
    <property type="entry name" value="PEROXISOMAL TARGETING SIGNAL 1 RECEPTOR PEX5"/>
    <property type="match status" value="1"/>
</dbReference>
<keyword evidence="6 8" id="KW-0802">TPR repeat</keyword>
<dbReference type="InterPro" id="IPR024111">
    <property type="entry name" value="PEX5/PEX5L"/>
</dbReference>
<comment type="similarity">
    <text evidence="3">Belongs to the peroxisomal targeting signal receptor family.</text>
</comment>
<dbReference type="InterPro" id="IPR011990">
    <property type="entry name" value="TPR-like_helical_dom_sf"/>
</dbReference>
<keyword evidence="5" id="KW-0677">Repeat</keyword>
<dbReference type="InterPro" id="IPR019734">
    <property type="entry name" value="TPR_rpt"/>
</dbReference>
<evidence type="ECO:0000313" key="9">
    <source>
        <dbReference type="EMBL" id="NDV33933.1"/>
    </source>
</evidence>
<comment type="subcellular location">
    <subcellularLocation>
        <location evidence="2">Cytoplasm</location>
    </subcellularLocation>
    <subcellularLocation>
        <location evidence="1">Peroxisome</location>
    </subcellularLocation>
</comment>
<dbReference type="Pfam" id="PF13414">
    <property type="entry name" value="TPR_11"/>
    <property type="match status" value="1"/>
</dbReference>
<dbReference type="GO" id="GO:0005778">
    <property type="term" value="C:peroxisomal membrane"/>
    <property type="evidence" value="ECO:0007669"/>
    <property type="project" value="TreeGrafter"/>
</dbReference>
<evidence type="ECO:0000256" key="3">
    <source>
        <dbReference type="ARBA" id="ARBA00005348"/>
    </source>
</evidence>
<evidence type="ECO:0000256" key="8">
    <source>
        <dbReference type="PROSITE-ProRule" id="PRU00339"/>
    </source>
</evidence>
<sequence length="268" mass="30189">MFDQGNLPEAILALEAAVQQHPTDSNAWCKLGLAHAENDKDNLAILSLEQSLNADPNNLEALMTIAVSHTNEFHQSKAVDSLRLWLIRNPKYSAQFKGMPEDSFADLRQVEKMFLDAARSQPTDPGVHSALGLIYNLCFEYDKAIDCFRAALMERPDDYQLWNKLGATTANSNQGRERAHEAIDAYYRALEKKPTYTRARANLGISHMATSNYIEAAKCFLGALDINSTPHLWDNLKSAFTMMDRLDLVEKVQIADGNVDLFRDEFDF</sequence>
<keyword evidence="7" id="KW-0576">Peroxisome</keyword>
<dbReference type="GO" id="GO:0005052">
    <property type="term" value="F:peroxisome matrix targeting signal-1 binding"/>
    <property type="evidence" value="ECO:0007669"/>
    <property type="project" value="TreeGrafter"/>
</dbReference>
<evidence type="ECO:0000256" key="1">
    <source>
        <dbReference type="ARBA" id="ARBA00004275"/>
    </source>
</evidence>
<dbReference type="SMART" id="SM00028">
    <property type="entry name" value="TPR"/>
    <property type="match status" value="4"/>
</dbReference>
<dbReference type="PANTHER" id="PTHR10130:SF0">
    <property type="entry name" value="GH08708P"/>
    <property type="match status" value="1"/>
</dbReference>
<dbReference type="SUPFAM" id="SSF48452">
    <property type="entry name" value="TPR-like"/>
    <property type="match status" value="1"/>
</dbReference>